<dbReference type="Proteomes" id="UP000198705">
    <property type="component" value="Unassembled WGS sequence"/>
</dbReference>
<evidence type="ECO:0000256" key="4">
    <source>
        <dbReference type="ARBA" id="ARBA00023136"/>
    </source>
</evidence>
<feature type="domain" description="Translocation and assembly module TamB C-terminal" evidence="7">
    <location>
        <begin position="1089"/>
        <end position="1179"/>
    </location>
</feature>
<evidence type="ECO:0000256" key="3">
    <source>
        <dbReference type="ARBA" id="ARBA00022989"/>
    </source>
</evidence>
<evidence type="ECO:0000256" key="1">
    <source>
        <dbReference type="ARBA" id="ARBA00004167"/>
    </source>
</evidence>
<dbReference type="RefSeq" id="WP_245758184.1">
    <property type="nucleotide sequence ID" value="NZ_FOVN01000001.1"/>
</dbReference>
<evidence type="ECO:0000313" key="9">
    <source>
        <dbReference type="Proteomes" id="UP000198705"/>
    </source>
</evidence>
<dbReference type="GO" id="GO:0005886">
    <property type="term" value="C:plasma membrane"/>
    <property type="evidence" value="ECO:0007669"/>
    <property type="project" value="InterPro"/>
</dbReference>
<dbReference type="STRING" id="649333.SAMN04487989_101705"/>
<evidence type="ECO:0000256" key="5">
    <source>
        <dbReference type="SAM" id="MobiDB-lite"/>
    </source>
</evidence>
<feature type="transmembrane region" description="Helical" evidence="6">
    <location>
        <begin position="25"/>
        <end position="44"/>
    </location>
</feature>
<feature type="region of interest" description="Disordered" evidence="5">
    <location>
        <begin position="1670"/>
        <end position="1704"/>
    </location>
</feature>
<dbReference type="PANTHER" id="PTHR30441:SF8">
    <property type="entry name" value="DUF748 DOMAIN-CONTAINING PROTEIN"/>
    <property type="match status" value="1"/>
</dbReference>
<gene>
    <name evidence="8" type="ORF">SAMN04487989_101705</name>
</gene>
<dbReference type="EMBL" id="FOVN01000001">
    <property type="protein sequence ID" value="SFN47763.1"/>
    <property type="molecule type" value="Genomic_DNA"/>
</dbReference>
<keyword evidence="4 6" id="KW-0472">Membrane</keyword>
<dbReference type="GO" id="GO:0090313">
    <property type="term" value="P:regulation of protein targeting to membrane"/>
    <property type="evidence" value="ECO:0007669"/>
    <property type="project" value="TreeGrafter"/>
</dbReference>
<dbReference type="Pfam" id="PF04357">
    <property type="entry name" value="TamB"/>
    <property type="match status" value="2"/>
</dbReference>
<keyword evidence="3 6" id="KW-1133">Transmembrane helix</keyword>
<evidence type="ECO:0000259" key="7">
    <source>
        <dbReference type="Pfam" id="PF04357"/>
    </source>
</evidence>
<reference evidence="9" key="1">
    <citation type="submission" date="2016-10" db="EMBL/GenBank/DDBJ databases">
        <authorList>
            <person name="Varghese N."/>
            <person name="Submissions S."/>
        </authorList>
    </citation>
    <scope>NUCLEOTIDE SEQUENCE [LARGE SCALE GENOMIC DNA]</scope>
    <source>
        <strain evidence="9">DSM 23925</strain>
    </source>
</reference>
<sequence length="1704" mass="189289">MKETENKDIQQPAVKKKKGFRFLKIIGRIILGILLLLFLLILFVRSPWGQDIIVTKAVSFLTNKTKTKVAVEKLFITFDGDIQLDGLYLEDTKGDTLIYSKSLEANVPLWALIQGNGIGVDGLEWEGVRANITRKDTIQGFNFQFLIDAFATQDTTTVKTDTTQAPLNIILGNLRFKNFDVVYNDAVTGIDSRYKIGKLVADMDKTDLETMTFNASELELTDSQIKLYQTPIPKTPNTESSTLPVLTVDEFTLNKVYVDYQNQADYIALTATINDFYAEVPNIDLANQLFEVEEFRLKNSNISLKTETENNAITEKAEEVSQDIEKEIIAFEWPTIQLEIDAIDLENNSFSYFVNNEKSQAGVFNSNAIQLTNINFQANTVLLKDKMAELDLEEASFKEISGIYLKNLQFNLNASDKKLNLSDLKIALNNNTIQGNIQLDYPSLANLIKVPELSKVALNLPRFNLALQDLFLIQPNLKENQYLQALSKNQITGTIKANGYLSDINLSNIQVNWSNTKISAKGSIQNVTNPDALAFDIPTFSAVSKRSDIIKFIEEDSLGISLPKDVKLAGNATGNLNDITAKATLTTTQGLAMVEGRFKNSETLEFNADLTIEGYKLNELLKNEQLGALSLKVTTQGKGDNINNLDAQLDATISNFKYNNYHVNDLKLVGNIKNGSGTITSNYKDRNLNTDLQATVVLDSIAPEATVELNIVGADLQALGLLDRNIKTGMKIYADFKGNSTNFDLAAIVDEGVFVYDNTSYLLGDLNALAHVRNDTTSVSIKNKMIDVLLESNADPGTWAKSLEKHILSYFYRDEIISDSISNPVNLKLRGKISQSAILNDVFLVNVKDLDTIDIAVDFKESERKLKANITAPHINYSDYELDSLAFSMDTDLEKFKFNLGFNEIIAGPLNIQKTVITGNQANNELSLAFKAFHDQEIMAQVFSKITGNSEELRFHVQSDSLILNKKSWNIPEENEMLIYNNKLVFNDFKISKGNQSIEITDKKANISKDHVAINFKNFKLSEFLSYLNPNDKIASGNLNGNFILEEPFEDTGIVADLDISKLQVMDVNLGTFTVDAKSLNNNSYDFNASMKGGEIDLDLKGDYIASQSGARLDLDLDINQFNMNALNGFSQGEITETAGSFSGNFKLNGTTKEPKYSGQLEFNNANFKVAMFNSAFTLENETLNVDNSGLSMTDFTIQDENQNTFSMSGSIGTKNMINPTFDLQVNANDFQVLNATKDDNDFLYGKASFDGSAKITGDLQVPKIDMDMTVSSDTDITYVLPSATVNVEERDGVVIFVNRENPDAILTRTKEQTATIKGFDISALLKIGKEATVTIILDEETGDNFKVAGQGDFNMTMNPNGNLRLSGVYDVSSGHYELNLYKIVNRKFNLVPGSRVTWSGDPFDAKLDVKAVYDVEASASSLMAPVYSGSDPAIKGKFRQVLPFLVYLNIDGQLMEPEIAFSLDMPEDEQGAIGGQVYGRIQQLNNQEDELNRQVFSLLVLNRFYPDPGSDGSSGGVASIARDNLNDAVADQLNMFSDKLLGKSGFELDFGLNSYTDYQGTSPQQRTQLDIAAQKKLFDDRLIVRVGSEVDIEGSSSTGEETPIIGNVSIEYLLTESGRYRLKGFSRNEFENVIDGQTVVSGIALIFTQEFNQYNELWDALFKSETEKEKAEKAKKEAEEKAAKEKRKKKEAATNKSIEEKKN</sequence>
<dbReference type="PANTHER" id="PTHR30441">
    <property type="entry name" value="DUF748 DOMAIN-CONTAINING PROTEIN"/>
    <property type="match status" value="1"/>
</dbReference>
<proteinExistence type="predicted"/>
<evidence type="ECO:0000256" key="2">
    <source>
        <dbReference type="ARBA" id="ARBA00022692"/>
    </source>
</evidence>
<comment type="subcellular location">
    <subcellularLocation>
        <location evidence="1">Membrane</location>
        <topology evidence="1">Single-pass membrane protein</topology>
    </subcellularLocation>
</comment>
<name>A0A1I4ZCL0_9FLAO</name>
<dbReference type="InterPro" id="IPR052894">
    <property type="entry name" value="AsmA-related"/>
</dbReference>
<dbReference type="InterPro" id="IPR007452">
    <property type="entry name" value="TamB_C"/>
</dbReference>
<keyword evidence="9" id="KW-1185">Reference proteome</keyword>
<evidence type="ECO:0000313" key="8">
    <source>
        <dbReference type="EMBL" id="SFN47763.1"/>
    </source>
</evidence>
<dbReference type="GO" id="GO:0009306">
    <property type="term" value="P:protein secretion"/>
    <property type="evidence" value="ECO:0007669"/>
    <property type="project" value="InterPro"/>
</dbReference>
<feature type="domain" description="Translocation and assembly module TamB C-terminal" evidence="7">
    <location>
        <begin position="1196"/>
        <end position="1652"/>
    </location>
</feature>
<keyword evidence="2 6" id="KW-0812">Transmembrane</keyword>
<accession>A0A1I4ZCL0</accession>
<feature type="compositionally biased region" description="Basic and acidic residues" evidence="5">
    <location>
        <begin position="1670"/>
        <end position="1684"/>
    </location>
</feature>
<organism evidence="8 9">
    <name type="scientific">Bizionia echini</name>
    <dbReference type="NCBI Taxonomy" id="649333"/>
    <lineage>
        <taxon>Bacteria</taxon>
        <taxon>Pseudomonadati</taxon>
        <taxon>Bacteroidota</taxon>
        <taxon>Flavobacteriia</taxon>
        <taxon>Flavobacteriales</taxon>
        <taxon>Flavobacteriaceae</taxon>
        <taxon>Bizionia</taxon>
    </lineage>
</organism>
<feature type="compositionally biased region" description="Basic and acidic residues" evidence="5">
    <location>
        <begin position="1692"/>
        <end position="1704"/>
    </location>
</feature>
<protein>
    <recommendedName>
        <fullName evidence="7">Translocation and assembly module TamB C-terminal domain-containing protein</fullName>
    </recommendedName>
</protein>
<evidence type="ECO:0000256" key="6">
    <source>
        <dbReference type="SAM" id="Phobius"/>
    </source>
</evidence>